<dbReference type="PROSITE" id="PS50076">
    <property type="entry name" value="DNAJ_2"/>
    <property type="match status" value="1"/>
</dbReference>
<feature type="compositionally biased region" description="Pro residues" evidence="2">
    <location>
        <begin position="447"/>
        <end position="456"/>
    </location>
</feature>
<feature type="compositionally biased region" description="Low complexity" evidence="2">
    <location>
        <begin position="496"/>
        <end position="505"/>
    </location>
</feature>
<dbReference type="OrthoDB" id="442087at2759"/>
<dbReference type="InterPro" id="IPR052276">
    <property type="entry name" value="Diphthamide-biosynth_chaperone"/>
</dbReference>
<dbReference type="AlphaFoldDB" id="A0A1M2VF03"/>
<dbReference type="Gene3D" id="1.25.40.20">
    <property type="entry name" value="Ankyrin repeat-containing domain"/>
    <property type="match status" value="1"/>
</dbReference>
<dbReference type="Proteomes" id="UP000184267">
    <property type="component" value="Unassembled WGS sequence"/>
</dbReference>
<keyword evidence="5" id="KW-1185">Reference proteome</keyword>
<dbReference type="SMART" id="SM00248">
    <property type="entry name" value="ANK"/>
    <property type="match status" value="3"/>
</dbReference>
<dbReference type="SMART" id="SM00271">
    <property type="entry name" value="DnaJ"/>
    <property type="match status" value="1"/>
</dbReference>
<feature type="compositionally biased region" description="Basic residues" evidence="2">
    <location>
        <begin position="549"/>
        <end position="566"/>
    </location>
</feature>
<dbReference type="PANTHER" id="PTHR44240">
    <property type="entry name" value="DNAJ DOMAIN (PROKARYOTIC HEAT SHOCK PROTEIN)-RELATED"/>
    <property type="match status" value="1"/>
</dbReference>
<dbReference type="CDD" id="cd06257">
    <property type="entry name" value="DnaJ"/>
    <property type="match status" value="1"/>
</dbReference>
<feature type="region of interest" description="Disordered" evidence="2">
    <location>
        <begin position="69"/>
        <end position="96"/>
    </location>
</feature>
<comment type="caution">
    <text evidence="4">The sequence shown here is derived from an EMBL/GenBank/DDBJ whole genome shotgun (WGS) entry which is preliminary data.</text>
</comment>
<sequence>MVHKHASIGEAYTVLGLEQGSTLEVVKSTYKQLALKTHPDKNPGDADATAQFQKLSEAYNVLLKHLDRSSSPPLRHAHPHGHSHGPGDSHSHSHSHSHFNPFFEFDGYDEEDYDDEDDFYDDDYDDYDSGYEEHLDFYMFLFEELLRGRANRNAQARFHHHHDADQAPHETPDQYTARLRMQRERQEQAANRRAQEETVRKANQERERERERREADERQRMKASAKKAEAEASRKNAEKKARALQEQLQTSRIKTFAAARRGDASAVRKGVWEDNVDAAGGEVRKGADALVKSPPADPKQTLLHIAAKNGDADLVEWLSSHGAEPDERDGKDMTAFHIALVNQRPAVIRHFFESYPPDDEDYDAIYRSPDGKSNLRIALDTRQPEMVWAVLDKHLYTGSEIDEAWKSLNTRGYKSSVSPAAKYDELLNLFVTYGKYDPSSASAPVEEPAPSPPPTQPRQQNGSQARRPRPTVTVEDARSEAPSPISEHSRTPPSASPSNFSGPRPSRGRGNRGKPFQPRPQQQSNPASPNVEQGPAPSPVNDAPQAGRGRGRGRGQYRGRGGRGRGRGQAPAGGPSAAA</sequence>
<organism evidence="4 5">
    <name type="scientific">Trametes pubescens</name>
    <name type="common">White-rot fungus</name>
    <dbReference type="NCBI Taxonomy" id="154538"/>
    <lineage>
        <taxon>Eukaryota</taxon>
        <taxon>Fungi</taxon>
        <taxon>Dikarya</taxon>
        <taxon>Basidiomycota</taxon>
        <taxon>Agaricomycotina</taxon>
        <taxon>Agaricomycetes</taxon>
        <taxon>Polyporales</taxon>
        <taxon>Polyporaceae</taxon>
        <taxon>Trametes</taxon>
    </lineage>
</organism>
<dbReference type="PRINTS" id="PR00625">
    <property type="entry name" value="JDOMAIN"/>
</dbReference>
<dbReference type="Pfam" id="PF00226">
    <property type="entry name" value="DnaJ"/>
    <property type="match status" value="1"/>
</dbReference>
<evidence type="ECO:0000259" key="3">
    <source>
        <dbReference type="PROSITE" id="PS50076"/>
    </source>
</evidence>
<evidence type="ECO:0000313" key="4">
    <source>
        <dbReference type="EMBL" id="OJT06128.1"/>
    </source>
</evidence>
<dbReference type="SUPFAM" id="SSF46565">
    <property type="entry name" value="Chaperone J-domain"/>
    <property type="match status" value="1"/>
</dbReference>
<proteinExistence type="predicted"/>
<feature type="domain" description="J" evidence="3">
    <location>
        <begin position="10"/>
        <end position="75"/>
    </location>
</feature>
<dbReference type="InterPro" id="IPR036770">
    <property type="entry name" value="Ankyrin_rpt-contain_sf"/>
</dbReference>
<dbReference type="OMA" id="DFYMFLF"/>
<dbReference type="SUPFAM" id="SSF48403">
    <property type="entry name" value="Ankyrin repeat"/>
    <property type="match status" value="1"/>
</dbReference>
<protein>
    <recommendedName>
        <fullName evidence="3">J domain-containing protein</fullName>
    </recommendedName>
</protein>
<dbReference type="InterPro" id="IPR036869">
    <property type="entry name" value="J_dom_sf"/>
</dbReference>
<dbReference type="PANTHER" id="PTHR44240:SF10">
    <property type="entry name" value="J DOMAIN-CONTAINING PROTEIN"/>
    <property type="match status" value="1"/>
</dbReference>
<feature type="region of interest" description="Disordered" evidence="2">
    <location>
        <begin position="182"/>
        <end position="241"/>
    </location>
</feature>
<dbReference type="InterPro" id="IPR001623">
    <property type="entry name" value="DnaJ_domain"/>
</dbReference>
<gene>
    <name evidence="4" type="ORF">TRAPUB_3063</name>
</gene>
<dbReference type="EMBL" id="MNAD01001353">
    <property type="protein sequence ID" value="OJT06128.1"/>
    <property type="molecule type" value="Genomic_DNA"/>
</dbReference>
<evidence type="ECO:0000256" key="1">
    <source>
        <dbReference type="PROSITE-ProRule" id="PRU00023"/>
    </source>
</evidence>
<reference evidence="4 5" key="1">
    <citation type="submission" date="2016-10" db="EMBL/GenBank/DDBJ databases">
        <title>Genome sequence of the basidiomycete white-rot fungus Trametes pubescens.</title>
        <authorList>
            <person name="Makela M.R."/>
            <person name="Granchi Z."/>
            <person name="Peng M."/>
            <person name="De Vries R.P."/>
            <person name="Grigoriev I."/>
            <person name="Riley R."/>
            <person name="Hilden K."/>
        </authorList>
    </citation>
    <scope>NUCLEOTIDE SEQUENCE [LARGE SCALE GENOMIC DNA]</scope>
    <source>
        <strain evidence="4 5">FBCC735</strain>
    </source>
</reference>
<name>A0A1M2VF03_TRAPU</name>
<dbReference type="PROSITE" id="PS50297">
    <property type="entry name" value="ANK_REP_REGION"/>
    <property type="match status" value="1"/>
</dbReference>
<dbReference type="Pfam" id="PF12796">
    <property type="entry name" value="Ank_2"/>
    <property type="match status" value="1"/>
</dbReference>
<dbReference type="InterPro" id="IPR002110">
    <property type="entry name" value="Ankyrin_rpt"/>
</dbReference>
<feature type="compositionally biased region" description="Polar residues" evidence="2">
    <location>
        <begin position="519"/>
        <end position="531"/>
    </location>
</feature>
<dbReference type="PROSITE" id="PS50088">
    <property type="entry name" value="ANK_REPEAT"/>
    <property type="match status" value="1"/>
</dbReference>
<keyword evidence="1" id="KW-0040">ANK repeat</keyword>
<accession>A0A1M2VF03</accession>
<feature type="compositionally biased region" description="Basic and acidic residues" evidence="2">
    <location>
        <begin position="193"/>
        <end position="241"/>
    </location>
</feature>
<evidence type="ECO:0000256" key="2">
    <source>
        <dbReference type="SAM" id="MobiDB-lite"/>
    </source>
</evidence>
<dbReference type="STRING" id="154538.A0A1M2VF03"/>
<evidence type="ECO:0000313" key="5">
    <source>
        <dbReference type="Proteomes" id="UP000184267"/>
    </source>
</evidence>
<dbReference type="Gene3D" id="1.10.287.110">
    <property type="entry name" value="DnaJ domain"/>
    <property type="match status" value="1"/>
</dbReference>
<feature type="region of interest" description="Disordered" evidence="2">
    <location>
        <begin position="438"/>
        <end position="579"/>
    </location>
</feature>
<feature type="repeat" description="ANK" evidence="1">
    <location>
        <begin position="298"/>
        <end position="330"/>
    </location>
</feature>
<feature type="compositionally biased region" description="Low complexity" evidence="2">
    <location>
        <begin position="568"/>
        <end position="579"/>
    </location>
</feature>